<feature type="transmembrane region" description="Helical" evidence="1">
    <location>
        <begin position="176"/>
        <end position="202"/>
    </location>
</feature>
<dbReference type="InterPro" id="IPR019420">
    <property type="entry name" value="7TM_GPCR_serpentine_rcpt_Srbc"/>
</dbReference>
<dbReference type="PANTHER" id="PTHR45698:SF1">
    <property type="entry name" value="TRACE AMINE-ASSOCIATED RECEPTOR 13C-LIKE"/>
    <property type="match status" value="1"/>
</dbReference>
<evidence type="ECO:0000313" key="2">
    <source>
        <dbReference type="EMBL" id="GAA52119.1"/>
    </source>
</evidence>
<feature type="transmembrane region" description="Helical" evidence="1">
    <location>
        <begin position="45"/>
        <end position="66"/>
    </location>
</feature>
<name>G7YGN6_CLOSI</name>
<reference evidence="2" key="1">
    <citation type="journal article" date="2011" name="Genome Biol.">
        <title>The draft genome of the carcinogenic human liver fluke Clonorchis sinensis.</title>
        <authorList>
            <person name="Wang X."/>
            <person name="Chen W."/>
            <person name="Huang Y."/>
            <person name="Sun J."/>
            <person name="Men J."/>
            <person name="Liu H."/>
            <person name="Luo F."/>
            <person name="Guo L."/>
            <person name="Lv X."/>
            <person name="Deng C."/>
            <person name="Zhou C."/>
            <person name="Fan Y."/>
            <person name="Li X."/>
            <person name="Huang L."/>
            <person name="Hu Y."/>
            <person name="Liang C."/>
            <person name="Hu X."/>
            <person name="Xu J."/>
            <person name="Yu X."/>
        </authorList>
    </citation>
    <scope>NUCLEOTIDE SEQUENCE [LARGE SCALE GENOMIC DNA]</scope>
    <source>
        <strain evidence="2">Henan</strain>
    </source>
</reference>
<evidence type="ECO:0000256" key="1">
    <source>
        <dbReference type="SAM" id="Phobius"/>
    </source>
</evidence>
<keyword evidence="3" id="KW-1185">Reference proteome</keyword>
<dbReference type="EMBL" id="DF143243">
    <property type="protein sequence ID" value="GAA52119.1"/>
    <property type="molecule type" value="Genomic_DNA"/>
</dbReference>
<evidence type="ECO:0000313" key="3">
    <source>
        <dbReference type="Proteomes" id="UP000008909"/>
    </source>
</evidence>
<gene>
    <name evidence="2" type="ORF">CLF_107369</name>
</gene>
<dbReference type="Proteomes" id="UP000008909">
    <property type="component" value="Unassembled WGS sequence"/>
</dbReference>
<sequence>MATSGTGLAVRALIAAFGAGGSMINGMVLWTLFQIKIGPRLTTTLLRMQCTVDLLTCLMAIFYQIFGGEVQTGSLVVDQIFCRIWYSDNMFWLGTICSVTNTVCISADRMIAVILPVLYKKYSIWLQGAMICYLILNGALLFTPNMLSRGLVDGICGWVDVDPQSLLGRYFEVEPYIWLFLVNFLPSIVILSTSAVAIYITYKDKWAVITKLSAQNEFEKEYTACADEKVKKLAITCILMSGSLLICYSYDGLRYLLSSFGLLEYQTGSPKQQTSMMLHSIGSLRRLRTRCYFPVVGLLQLRKQQLNSVSRLFSVGKRFVPTDIQLKNV</sequence>
<feature type="transmembrane region" description="Helical" evidence="1">
    <location>
        <begin position="91"/>
        <end position="112"/>
    </location>
</feature>
<keyword evidence="1" id="KW-0812">Transmembrane</keyword>
<dbReference type="AlphaFoldDB" id="G7YGN6"/>
<keyword evidence="1" id="KW-1133">Transmembrane helix</keyword>
<protein>
    <submittedName>
        <fullName evidence="2">Amine GPCR</fullName>
    </submittedName>
</protein>
<dbReference type="PANTHER" id="PTHR45698">
    <property type="entry name" value="TRACE AMINE-ASSOCIATED RECEPTOR 19N-RELATED"/>
    <property type="match status" value="1"/>
</dbReference>
<dbReference type="Pfam" id="PF10316">
    <property type="entry name" value="7TM_GPCR_Srbc"/>
    <property type="match status" value="1"/>
</dbReference>
<dbReference type="CDD" id="cd00637">
    <property type="entry name" value="7tm_classA_rhodopsin-like"/>
    <property type="match status" value="1"/>
</dbReference>
<dbReference type="Gene3D" id="1.20.1070.10">
    <property type="entry name" value="Rhodopsin 7-helix transmembrane proteins"/>
    <property type="match status" value="1"/>
</dbReference>
<proteinExistence type="predicted"/>
<dbReference type="SUPFAM" id="SSF81321">
    <property type="entry name" value="Family A G protein-coupled receptor-like"/>
    <property type="match status" value="1"/>
</dbReference>
<feature type="transmembrane region" description="Helical" evidence="1">
    <location>
        <begin position="12"/>
        <end position="33"/>
    </location>
</feature>
<reference key="2">
    <citation type="submission" date="2011-10" db="EMBL/GenBank/DDBJ databases">
        <title>The genome and transcriptome sequence of Clonorchis sinensis provide insights into the carcinogenic liver fluke.</title>
        <authorList>
            <person name="Wang X."/>
            <person name="Huang Y."/>
            <person name="Chen W."/>
            <person name="Liu H."/>
            <person name="Guo L."/>
            <person name="Chen Y."/>
            <person name="Luo F."/>
            <person name="Zhou W."/>
            <person name="Sun J."/>
            <person name="Mao Q."/>
            <person name="Liang P."/>
            <person name="Zhou C."/>
            <person name="Tian Y."/>
            <person name="Men J."/>
            <person name="Lv X."/>
            <person name="Huang L."/>
            <person name="Zhou J."/>
            <person name="Hu Y."/>
            <person name="Li R."/>
            <person name="Zhang F."/>
            <person name="Lei H."/>
            <person name="Li X."/>
            <person name="Hu X."/>
            <person name="Liang C."/>
            <person name="Xu J."/>
            <person name="Wu Z."/>
            <person name="Yu X."/>
        </authorList>
    </citation>
    <scope>NUCLEOTIDE SEQUENCE</scope>
    <source>
        <strain>Henan</strain>
    </source>
</reference>
<feature type="transmembrane region" description="Helical" evidence="1">
    <location>
        <begin position="124"/>
        <end position="142"/>
    </location>
</feature>
<organism evidence="2 3">
    <name type="scientific">Clonorchis sinensis</name>
    <name type="common">Chinese liver fluke</name>
    <dbReference type="NCBI Taxonomy" id="79923"/>
    <lineage>
        <taxon>Eukaryota</taxon>
        <taxon>Metazoa</taxon>
        <taxon>Spiralia</taxon>
        <taxon>Lophotrochozoa</taxon>
        <taxon>Platyhelminthes</taxon>
        <taxon>Trematoda</taxon>
        <taxon>Digenea</taxon>
        <taxon>Opisthorchiida</taxon>
        <taxon>Opisthorchiata</taxon>
        <taxon>Opisthorchiidae</taxon>
        <taxon>Clonorchis</taxon>
    </lineage>
</organism>
<keyword evidence="1" id="KW-0472">Membrane</keyword>
<accession>G7YGN6</accession>